<dbReference type="InterPro" id="IPR027417">
    <property type="entry name" value="P-loop_NTPase"/>
</dbReference>
<dbReference type="InterPro" id="IPR003395">
    <property type="entry name" value="RecF/RecN/SMC_N"/>
</dbReference>
<dbReference type="HAMAP" id="MF_00365">
    <property type="entry name" value="RecF"/>
    <property type="match status" value="1"/>
</dbReference>
<keyword evidence="4 6" id="KW-0067">ATP-binding</keyword>
<dbReference type="PANTHER" id="PTHR32182">
    <property type="entry name" value="DNA REPLICATION AND REPAIR PROTEIN RECF"/>
    <property type="match status" value="1"/>
</dbReference>
<keyword evidence="6" id="KW-0227">DNA damage</keyword>
<accession>A0A7V3RH67</accession>
<dbReference type="GO" id="GO:0009432">
    <property type="term" value="P:SOS response"/>
    <property type="evidence" value="ECO:0007669"/>
    <property type="project" value="UniProtKB-UniRule"/>
</dbReference>
<dbReference type="EMBL" id="DTOZ01000106">
    <property type="protein sequence ID" value="HGE78155.1"/>
    <property type="molecule type" value="Genomic_DNA"/>
</dbReference>
<dbReference type="Gene3D" id="1.20.1050.90">
    <property type="entry name" value="RecF/RecN/SMC, N-terminal domain"/>
    <property type="match status" value="1"/>
</dbReference>
<evidence type="ECO:0000313" key="8">
    <source>
        <dbReference type="EMBL" id="HGE78155.1"/>
    </source>
</evidence>
<dbReference type="NCBIfam" id="TIGR00611">
    <property type="entry name" value="recf"/>
    <property type="match status" value="1"/>
</dbReference>
<keyword evidence="1 6" id="KW-0963">Cytoplasm</keyword>
<dbReference type="Gene3D" id="3.40.50.300">
    <property type="entry name" value="P-loop containing nucleotide triphosphate hydrolases"/>
    <property type="match status" value="1"/>
</dbReference>
<dbReference type="PANTHER" id="PTHR32182:SF0">
    <property type="entry name" value="DNA REPLICATION AND REPAIR PROTEIN RECF"/>
    <property type="match status" value="1"/>
</dbReference>
<evidence type="ECO:0000256" key="4">
    <source>
        <dbReference type="ARBA" id="ARBA00022840"/>
    </source>
</evidence>
<protein>
    <recommendedName>
        <fullName evidence="6">DNA replication and repair protein RecF</fullName>
    </recommendedName>
</protein>
<feature type="domain" description="RecF/RecN/SMC N-terminal" evidence="7">
    <location>
        <begin position="9"/>
        <end position="323"/>
    </location>
</feature>
<dbReference type="GO" id="GO:0006260">
    <property type="term" value="P:DNA replication"/>
    <property type="evidence" value="ECO:0007669"/>
    <property type="project" value="UniProtKB-UniRule"/>
</dbReference>
<organism evidence="8">
    <name type="scientific">candidate division WOR-3 bacterium</name>
    <dbReference type="NCBI Taxonomy" id="2052148"/>
    <lineage>
        <taxon>Bacteria</taxon>
        <taxon>Bacteria division WOR-3</taxon>
    </lineage>
</organism>
<keyword evidence="6" id="KW-0234">DNA repair</keyword>
<comment type="function">
    <text evidence="6">The RecF protein is involved in DNA metabolism; it is required for DNA replication and normal SOS inducibility. RecF binds preferentially to single-stranded, linear DNA. It also seems to bind ATP.</text>
</comment>
<dbReference type="GO" id="GO:0006302">
    <property type="term" value="P:double-strand break repair"/>
    <property type="evidence" value="ECO:0007669"/>
    <property type="project" value="TreeGrafter"/>
</dbReference>
<evidence type="ECO:0000256" key="2">
    <source>
        <dbReference type="ARBA" id="ARBA00022705"/>
    </source>
</evidence>
<dbReference type="GO" id="GO:0005737">
    <property type="term" value="C:cytoplasm"/>
    <property type="evidence" value="ECO:0007669"/>
    <property type="project" value="UniProtKB-SubCell"/>
</dbReference>
<dbReference type="InterPro" id="IPR042174">
    <property type="entry name" value="RecF_2"/>
</dbReference>
<dbReference type="AlphaFoldDB" id="A0A7V3RH67"/>
<proteinExistence type="inferred from homology"/>
<dbReference type="InterPro" id="IPR001238">
    <property type="entry name" value="DNA-binding_RecF"/>
</dbReference>
<name>A0A7V3RH67_UNCW3</name>
<sequence>MRYNYLMILQEIEYEGFRNLADARISFCSGLNIFTGENGAGKTNILESIFFLAYGTSFRTTEDRNIIKLNHPYVRVEGISRGYDAVVFYNGEKRFTINGVKKDKLSEYIGWLPVVVMTLNDIWLIRGAPIKRRNYLDWLLIKLYPDYRDILSEYRNILRQRNRLLQQGERNKTLLRIYNEQFIHWANMIYEKRGQIIPGISEKLSLISREFGIENISFEYQSSCSGLQLTYETLERVEQIEFDKAETVVGPHRDDFVIKINGYPARQFCSDGECRLLVLGLRLIEAECIKQKMGESPVFLIDEAVADLDRLHQKNFFELLKGQIFYATVHNEMDINQYEKKKFVIKRGYLASS</sequence>
<evidence type="ECO:0000259" key="7">
    <source>
        <dbReference type="Pfam" id="PF02463"/>
    </source>
</evidence>
<keyword evidence="6" id="KW-0742">SOS response</keyword>
<evidence type="ECO:0000256" key="1">
    <source>
        <dbReference type="ARBA" id="ARBA00022490"/>
    </source>
</evidence>
<feature type="binding site" evidence="6">
    <location>
        <begin position="36"/>
        <end position="43"/>
    </location>
    <ligand>
        <name>ATP</name>
        <dbReference type="ChEBI" id="CHEBI:30616"/>
    </ligand>
</feature>
<comment type="caution">
    <text evidence="8">The sequence shown here is derived from an EMBL/GenBank/DDBJ whole genome shotgun (WGS) entry which is preliminary data.</text>
</comment>
<dbReference type="Pfam" id="PF02463">
    <property type="entry name" value="SMC_N"/>
    <property type="match status" value="1"/>
</dbReference>
<keyword evidence="3 6" id="KW-0547">Nucleotide-binding</keyword>
<dbReference type="GO" id="GO:0000731">
    <property type="term" value="P:DNA synthesis involved in DNA repair"/>
    <property type="evidence" value="ECO:0007669"/>
    <property type="project" value="TreeGrafter"/>
</dbReference>
<comment type="subcellular location">
    <subcellularLocation>
        <location evidence="6">Cytoplasm</location>
    </subcellularLocation>
</comment>
<dbReference type="GO" id="GO:0003697">
    <property type="term" value="F:single-stranded DNA binding"/>
    <property type="evidence" value="ECO:0007669"/>
    <property type="project" value="UniProtKB-UniRule"/>
</dbReference>
<evidence type="ECO:0000256" key="6">
    <source>
        <dbReference type="HAMAP-Rule" id="MF_00365"/>
    </source>
</evidence>
<gene>
    <name evidence="6" type="primary">recF</name>
    <name evidence="8" type="ORF">ENX68_04050</name>
</gene>
<keyword evidence="2 6" id="KW-0235">DNA replication</keyword>
<keyword evidence="5 6" id="KW-0238">DNA-binding</keyword>
<comment type="similarity">
    <text evidence="6">Belongs to the RecF family.</text>
</comment>
<dbReference type="GO" id="GO:0005524">
    <property type="term" value="F:ATP binding"/>
    <property type="evidence" value="ECO:0007669"/>
    <property type="project" value="UniProtKB-UniRule"/>
</dbReference>
<evidence type="ECO:0000256" key="3">
    <source>
        <dbReference type="ARBA" id="ARBA00022741"/>
    </source>
</evidence>
<dbReference type="SUPFAM" id="SSF52540">
    <property type="entry name" value="P-loop containing nucleoside triphosphate hydrolases"/>
    <property type="match status" value="1"/>
</dbReference>
<reference evidence="8" key="1">
    <citation type="journal article" date="2020" name="mSystems">
        <title>Genome- and Community-Level Interaction Insights into Carbon Utilization and Element Cycling Functions of Hydrothermarchaeota in Hydrothermal Sediment.</title>
        <authorList>
            <person name="Zhou Z."/>
            <person name="Liu Y."/>
            <person name="Xu W."/>
            <person name="Pan J."/>
            <person name="Luo Z.H."/>
            <person name="Li M."/>
        </authorList>
    </citation>
    <scope>NUCLEOTIDE SEQUENCE [LARGE SCALE GENOMIC DNA]</scope>
    <source>
        <strain evidence="8">SpSt-961</strain>
    </source>
</reference>
<evidence type="ECO:0000256" key="5">
    <source>
        <dbReference type="ARBA" id="ARBA00023125"/>
    </source>
</evidence>